<evidence type="ECO:0000313" key="2">
    <source>
        <dbReference type="EMBL" id="KII69201.1"/>
    </source>
</evidence>
<reference evidence="2 3" key="1">
    <citation type="journal article" date="2014" name="Genome Biol. Evol.">
        <title>The genome of the myxosporean Thelohanellus kitauei shows adaptations to nutrient acquisition within its fish host.</title>
        <authorList>
            <person name="Yang Y."/>
            <person name="Xiong J."/>
            <person name="Zhou Z."/>
            <person name="Huo F."/>
            <person name="Miao W."/>
            <person name="Ran C."/>
            <person name="Liu Y."/>
            <person name="Zhang J."/>
            <person name="Feng J."/>
            <person name="Wang M."/>
            <person name="Wang M."/>
            <person name="Wang L."/>
            <person name="Yao B."/>
        </authorList>
    </citation>
    <scope>NUCLEOTIDE SEQUENCE [LARGE SCALE GENOMIC DNA]</scope>
    <source>
        <strain evidence="2">Wuqing</strain>
    </source>
</reference>
<evidence type="ECO:0000256" key="1">
    <source>
        <dbReference type="SAM" id="Coils"/>
    </source>
</evidence>
<evidence type="ECO:0000313" key="3">
    <source>
        <dbReference type="Proteomes" id="UP000031668"/>
    </source>
</evidence>
<protein>
    <submittedName>
        <fullName evidence="2">Uncharacterized protein</fullName>
    </submittedName>
</protein>
<sequence length="288" mass="34310">MDDHLRRFINHTKNIGGPDHSFQELFRFSKYGIKKRPIPVFPNLETDTVFSDIVEWITENFDQDCVLDVIHILNYENLISQGQEMLKQQDLEHSLNIKDEDEPKIIMDLKLEYEESELLYRAAGERLRGLEDQKLKLESYYIQLRDEYEQIQKTNYTSVEDKQIFETNKTLNYLTTILRNNLLNLTNLKLINSQKIETNDLTQDFRAQQDLRTTFHNFFDLLMSKEFEKSIKQFGDKLSKKAHSDFDNYVIGVETFRIEDFESKLYVKSATMLINDPEYKTLKPYIEE</sequence>
<proteinExistence type="predicted"/>
<dbReference type="AlphaFoldDB" id="A0A0C2MPQ0"/>
<gene>
    <name evidence="2" type="ORF">RF11_08899</name>
</gene>
<feature type="coiled-coil region" evidence="1">
    <location>
        <begin position="113"/>
        <end position="147"/>
    </location>
</feature>
<dbReference type="EMBL" id="JWZT01002534">
    <property type="protein sequence ID" value="KII69201.1"/>
    <property type="molecule type" value="Genomic_DNA"/>
</dbReference>
<organism evidence="2 3">
    <name type="scientific">Thelohanellus kitauei</name>
    <name type="common">Myxosporean</name>
    <dbReference type="NCBI Taxonomy" id="669202"/>
    <lineage>
        <taxon>Eukaryota</taxon>
        <taxon>Metazoa</taxon>
        <taxon>Cnidaria</taxon>
        <taxon>Myxozoa</taxon>
        <taxon>Myxosporea</taxon>
        <taxon>Bivalvulida</taxon>
        <taxon>Platysporina</taxon>
        <taxon>Myxobolidae</taxon>
        <taxon>Thelohanellus</taxon>
    </lineage>
</organism>
<keyword evidence="3" id="KW-1185">Reference proteome</keyword>
<comment type="caution">
    <text evidence="2">The sequence shown here is derived from an EMBL/GenBank/DDBJ whole genome shotgun (WGS) entry which is preliminary data.</text>
</comment>
<dbReference type="Proteomes" id="UP000031668">
    <property type="component" value="Unassembled WGS sequence"/>
</dbReference>
<name>A0A0C2MPQ0_THEKT</name>
<accession>A0A0C2MPQ0</accession>
<keyword evidence="1" id="KW-0175">Coiled coil</keyword>